<evidence type="ECO:0000256" key="12">
    <source>
        <dbReference type="ARBA" id="ARBA00029354"/>
    </source>
</evidence>
<organism evidence="15 16">
    <name type="scientific">Treponema bryantii</name>
    <dbReference type="NCBI Taxonomy" id="163"/>
    <lineage>
        <taxon>Bacteria</taxon>
        <taxon>Pseudomonadati</taxon>
        <taxon>Spirochaetota</taxon>
        <taxon>Spirochaetia</taxon>
        <taxon>Spirochaetales</taxon>
        <taxon>Treponemataceae</taxon>
        <taxon>Treponema</taxon>
    </lineage>
</organism>
<dbReference type="CDD" id="cd16962">
    <property type="entry name" value="RuvC"/>
    <property type="match status" value="1"/>
</dbReference>
<keyword evidence="4 13" id="KW-0479">Metal-binding</keyword>
<feature type="binding site" evidence="13">
    <location>
        <position position="58"/>
    </location>
    <ligand>
        <name>Mg(2+)</name>
        <dbReference type="ChEBI" id="CHEBI:18420"/>
        <label>1</label>
    </ligand>
</feature>
<sequence>MSDNSFMSEKFSSLPGSEKAEDCLSSHNAAVSGVNGASSSKGPGTRERRRIRRVLGIDPGLANTGFGVVDFYDGRYRMVSYGCITTKADQPHGERLLTIYSRLCAVIDEFQPDEAGMETLYFARNVTSALSVAEARGVVTLCLAQHNIKLGEYQPNQIKQAVTGTAAADKELVERYVKILLGLKTEPKPDHAADALAGAITHLHYSAGMTNL</sequence>
<dbReference type="STRING" id="163.SAMN04487775_10410"/>
<dbReference type="Gene3D" id="3.30.420.10">
    <property type="entry name" value="Ribonuclease H-like superfamily/Ribonuclease H"/>
    <property type="match status" value="1"/>
</dbReference>
<keyword evidence="11 13" id="KW-0234">DNA repair</keyword>
<dbReference type="AlphaFoldDB" id="A0A1H9A5I3"/>
<dbReference type="HAMAP" id="MF_00034">
    <property type="entry name" value="RuvC"/>
    <property type="match status" value="1"/>
</dbReference>
<dbReference type="GO" id="GO:0006281">
    <property type="term" value="P:DNA repair"/>
    <property type="evidence" value="ECO:0007669"/>
    <property type="project" value="UniProtKB-UniRule"/>
</dbReference>
<evidence type="ECO:0000256" key="8">
    <source>
        <dbReference type="ARBA" id="ARBA00022842"/>
    </source>
</evidence>
<evidence type="ECO:0000256" key="7">
    <source>
        <dbReference type="ARBA" id="ARBA00022801"/>
    </source>
</evidence>
<comment type="catalytic activity">
    <reaction evidence="12 13">
        <text>Endonucleolytic cleavage at a junction such as a reciprocal single-stranded crossover between two homologous DNA duplexes (Holliday junction).</text>
        <dbReference type="EC" id="3.1.21.10"/>
    </reaction>
</comment>
<evidence type="ECO:0000256" key="3">
    <source>
        <dbReference type="ARBA" id="ARBA00022722"/>
    </source>
</evidence>
<evidence type="ECO:0000256" key="2">
    <source>
        <dbReference type="ARBA" id="ARBA00022490"/>
    </source>
</evidence>
<protein>
    <recommendedName>
        <fullName evidence="13 14">Crossover junction endodeoxyribonuclease RuvC</fullName>
        <ecNumber evidence="13 14">3.1.21.10</ecNumber>
    </recommendedName>
    <alternativeName>
        <fullName evidence="13">Holliday junction nuclease RuvC</fullName>
    </alternativeName>
    <alternativeName>
        <fullName evidence="13">Holliday junction resolvase RuvC</fullName>
    </alternativeName>
</protein>
<dbReference type="GO" id="GO:0048476">
    <property type="term" value="C:Holliday junction resolvase complex"/>
    <property type="evidence" value="ECO:0007669"/>
    <property type="project" value="UniProtKB-UniRule"/>
</dbReference>
<evidence type="ECO:0000256" key="9">
    <source>
        <dbReference type="ARBA" id="ARBA00023125"/>
    </source>
</evidence>
<keyword evidence="10 13" id="KW-0233">DNA recombination</keyword>
<dbReference type="InterPro" id="IPR036397">
    <property type="entry name" value="RNaseH_sf"/>
</dbReference>
<feature type="active site" evidence="13">
    <location>
        <position position="191"/>
    </location>
</feature>
<feature type="active site" evidence="13">
    <location>
        <position position="118"/>
    </location>
</feature>
<comment type="similarity">
    <text evidence="1 13">Belongs to the RuvC family.</text>
</comment>
<keyword evidence="2 13" id="KW-0963">Cytoplasm</keyword>
<dbReference type="GO" id="GO:0006310">
    <property type="term" value="P:DNA recombination"/>
    <property type="evidence" value="ECO:0007669"/>
    <property type="project" value="UniProtKB-UniRule"/>
</dbReference>
<dbReference type="GO" id="GO:0000287">
    <property type="term" value="F:magnesium ion binding"/>
    <property type="evidence" value="ECO:0007669"/>
    <property type="project" value="UniProtKB-UniRule"/>
</dbReference>
<dbReference type="FunFam" id="3.30.420.10:FF:000002">
    <property type="entry name" value="Crossover junction endodeoxyribonuclease RuvC"/>
    <property type="match status" value="1"/>
</dbReference>
<keyword evidence="9 13" id="KW-0238">DNA-binding</keyword>
<dbReference type="InterPro" id="IPR002176">
    <property type="entry name" value="X-over_junc_endoDNase_RuvC"/>
</dbReference>
<dbReference type="Proteomes" id="UP000182360">
    <property type="component" value="Unassembled WGS sequence"/>
</dbReference>
<evidence type="ECO:0000256" key="10">
    <source>
        <dbReference type="ARBA" id="ARBA00023172"/>
    </source>
</evidence>
<dbReference type="EMBL" id="FOFU01000001">
    <property type="protein sequence ID" value="SEP71914.1"/>
    <property type="molecule type" value="Genomic_DNA"/>
</dbReference>
<name>A0A1H9A5I3_9SPIR</name>
<evidence type="ECO:0000256" key="6">
    <source>
        <dbReference type="ARBA" id="ARBA00022763"/>
    </source>
</evidence>
<dbReference type="eggNOG" id="COG0817">
    <property type="taxonomic scope" value="Bacteria"/>
</dbReference>
<evidence type="ECO:0000256" key="4">
    <source>
        <dbReference type="ARBA" id="ARBA00022723"/>
    </source>
</evidence>
<dbReference type="GO" id="GO:0003677">
    <property type="term" value="F:DNA binding"/>
    <property type="evidence" value="ECO:0007669"/>
    <property type="project" value="UniProtKB-KW"/>
</dbReference>
<evidence type="ECO:0000313" key="15">
    <source>
        <dbReference type="EMBL" id="SEP71914.1"/>
    </source>
</evidence>
<dbReference type="PANTHER" id="PTHR30194:SF3">
    <property type="entry name" value="CROSSOVER JUNCTION ENDODEOXYRIBONUCLEASE RUVC"/>
    <property type="match status" value="1"/>
</dbReference>
<comment type="subunit">
    <text evidence="13">Homodimer which binds Holliday junction (HJ) DNA. The HJ becomes 2-fold symmetrical on binding to RuvC with unstacked arms; it has a different conformation from HJ DNA in complex with RuvA. In the full resolvosome a probable DNA-RuvA(4)-RuvB(12)-RuvC(2) complex forms which resolves the HJ.</text>
</comment>
<feature type="active site" evidence="13">
    <location>
        <position position="58"/>
    </location>
</feature>
<evidence type="ECO:0000256" key="5">
    <source>
        <dbReference type="ARBA" id="ARBA00022759"/>
    </source>
</evidence>
<keyword evidence="6 13" id="KW-0227">DNA damage</keyword>
<reference evidence="15 16" key="1">
    <citation type="submission" date="2016-10" db="EMBL/GenBank/DDBJ databases">
        <authorList>
            <person name="de Groot N.N."/>
        </authorList>
    </citation>
    <scope>NUCLEOTIDE SEQUENCE [LARGE SCALE GENOMIC DNA]</scope>
    <source>
        <strain evidence="15 16">B25</strain>
    </source>
</reference>
<keyword evidence="3 13" id="KW-0540">Nuclease</keyword>
<dbReference type="NCBIfam" id="NF000711">
    <property type="entry name" value="PRK00039.2-1"/>
    <property type="match status" value="1"/>
</dbReference>
<keyword evidence="16" id="KW-1185">Reference proteome</keyword>
<evidence type="ECO:0000256" key="14">
    <source>
        <dbReference type="NCBIfam" id="TIGR00228"/>
    </source>
</evidence>
<dbReference type="PRINTS" id="PR00696">
    <property type="entry name" value="RSOLVASERUVC"/>
</dbReference>
<dbReference type="GO" id="GO:0005737">
    <property type="term" value="C:cytoplasm"/>
    <property type="evidence" value="ECO:0007669"/>
    <property type="project" value="UniProtKB-SubCell"/>
</dbReference>
<dbReference type="InterPro" id="IPR012337">
    <property type="entry name" value="RNaseH-like_sf"/>
</dbReference>
<evidence type="ECO:0000256" key="11">
    <source>
        <dbReference type="ARBA" id="ARBA00023204"/>
    </source>
</evidence>
<accession>A0A1H9A5I3</accession>
<gene>
    <name evidence="13" type="primary">ruvC</name>
    <name evidence="15" type="ORF">SAMN04487977_101212</name>
</gene>
<dbReference type="NCBIfam" id="TIGR00228">
    <property type="entry name" value="ruvC"/>
    <property type="match status" value="1"/>
</dbReference>
<comment type="subcellular location">
    <subcellularLocation>
        <location evidence="13">Cytoplasm</location>
    </subcellularLocation>
</comment>
<keyword evidence="5 13" id="KW-0255">Endonuclease</keyword>
<evidence type="ECO:0000256" key="1">
    <source>
        <dbReference type="ARBA" id="ARBA00009518"/>
    </source>
</evidence>
<comment type="function">
    <text evidence="13">The RuvA-RuvB-RuvC complex processes Holliday junction (HJ) DNA during genetic recombination and DNA repair. Endonuclease that resolves HJ intermediates. Cleaves cruciform DNA by making single-stranded nicks across the HJ at symmetrical positions within the homologous arms, yielding a 5'-phosphate and a 3'-hydroxyl group; requires a central core of homology in the junction. The consensus cleavage sequence is 5'-(A/T)TT(C/G)-3'. Cleavage occurs on the 3'-side of the TT dinucleotide at the point of strand exchange. HJ branch migration catalyzed by RuvA-RuvB allows RuvC to scan DNA until it finds its consensus sequence, where it cleaves and resolves the cruciform DNA.</text>
</comment>
<dbReference type="EC" id="3.1.21.10" evidence="13 14"/>
<dbReference type="SUPFAM" id="SSF53098">
    <property type="entry name" value="Ribonuclease H-like"/>
    <property type="match status" value="1"/>
</dbReference>
<feature type="binding site" evidence="13">
    <location>
        <position position="191"/>
    </location>
    <ligand>
        <name>Mg(2+)</name>
        <dbReference type="ChEBI" id="CHEBI:18420"/>
        <label>1</label>
    </ligand>
</feature>
<comment type="cofactor">
    <cofactor evidence="13">
        <name>Mg(2+)</name>
        <dbReference type="ChEBI" id="CHEBI:18420"/>
    </cofactor>
    <text evidence="13">Binds 2 Mg(2+) ion per subunit.</text>
</comment>
<keyword evidence="7 13" id="KW-0378">Hydrolase</keyword>
<keyword evidence="8 13" id="KW-0460">Magnesium</keyword>
<feature type="binding site" evidence="13">
    <location>
        <position position="118"/>
    </location>
    <ligand>
        <name>Mg(2+)</name>
        <dbReference type="ChEBI" id="CHEBI:18420"/>
        <label>2</label>
    </ligand>
</feature>
<evidence type="ECO:0000256" key="13">
    <source>
        <dbReference type="HAMAP-Rule" id="MF_00034"/>
    </source>
</evidence>
<dbReference type="Pfam" id="PF02075">
    <property type="entry name" value="RuvC"/>
    <property type="match status" value="1"/>
</dbReference>
<evidence type="ECO:0000313" key="16">
    <source>
        <dbReference type="Proteomes" id="UP000182360"/>
    </source>
</evidence>
<proteinExistence type="inferred from homology"/>
<dbReference type="PANTHER" id="PTHR30194">
    <property type="entry name" value="CROSSOVER JUNCTION ENDODEOXYRIBONUCLEASE RUVC"/>
    <property type="match status" value="1"/>
</dbReference>
<dbReference type="GO" id="GO:0008821">
    <property type="term" value="F:crossover junction DNA endonuclease activity"/>
    <property type="evidence" value="ECO:0007669"/>
    <property type="project" value="UniProtKB-UniRule"/>
</dbReference>